<feature type="domain" description="FHA" evidence="1">
    <location>
        <begin position="89"/>
        <end position="143"/>
    </location>
</feature>
<proteinExistence type="predicted"/>
<sequence>MNMSRCQNGHLYNPKKYDKCPYCDADVLEENQNSQQSRPQQQEQNQPQTGEKTLAYWDGQDGSNPVVGWVVCIEGVERGQDYQIRSERNFIGRSEDMHISIKGDQKISRRNHAIISYNPKERNFVMIPGADTTGIVYINGEAVYSPTDLTPYDVIDMGESKFIFIPLCGQHFEWENEV</sequence>
<reference evidence="2" key="1">
    <citation type="submission" date="2021-01" db="EMBL/GenBank/DDBJ databases">
        <title>Genomic Encyclopedia of Type Strains, Phase IV (KMG-IV): sequencing the most valuable type-strain genomes for metagenomic binning, comparative biology and taxonomic classification.</title>
        <authorList>
            <person name="Goeker M."/>
        </authorList>
    </citation>
    <scope>NUCLEOTIDE SEQUENCE</scope>
    <source>
        <strain evidence="2">DSM 23230</strain>
    </source>
</reference>
<organism evidence="2 3">
    <name type="scientific">Halanaerobacter jeridensis</name>
    <dbReference type="NCBI Taxonomy" id="706427"/>
    <lineage>
        <taxon>Bacteria</taxon>
        <taxon>Bacillati</taxon>
        <taxon>Bacillota</taxon>
        <taxon>Clostridia</taxon>
        <taxon>Halanaerobiales</taxon>
        <taxon>Halobacteroidaceae</taxon>
        <taxon>Halanaerobacter</taxon>
    </lineage>
</organism>
<dbReference type="InterPro" id="IPR008984">
    <property type="entry name" value="SMAD_FHA_dom_sf"/>
</dbReference>
<dbReference type="CDD" id="cd00060">
    <property type="entry name" value="FHA"/>
    <property type="match status" value="1"/>
</dbReference>
<dbReference type="Proteomes" id="UP000774000">
    <property type="component" value="Unassembled WGS sequence"/>
</dbReference>
<dbReference type="AlphaFoldDB" id="A0A939BR48"/>
<dbReference type="Pfam" id="PF00498">
    <property type="entry name" value="FHA"/>
    <property type="match status" value="1"/>
</dbReference>
<dbReference type="InterPro" id="IPR000253">
    <property type="entry name" value="FHA_dom"/>
</dbReference>
<evidence type="ECO:0000313" key="3">
    <source>
        <dbReference type="Proteomes" id="UP000774000"/>
    </source>
</evidence>
<protein>
    <submittedName>
        <fullName evidence="2">Zn-finger protein</fullName>
    </submittedName>
</protein>
<evidence type="ECO:0000259" key="1">
    <source>
        <dbReference type="PROSITE" id="PS50006"/>
    </source>
</evidence>
<keyword evidence="3" id="KW-1185">Reference proteome</keyword>
<name>A0A939BR48_9FIRM</name>
<dbReference type="RefSeq" id="WP_204700348.1">
    <property type="nucleotide sequence ID" value="NZ_JAFBDQ010000002.1"/>
</dbReference>
<dbReference type="Gene3D" id="2.60.200.20">
    <property type="match status" value="1"/>
</dbReference>
<gene>
    <name evidence="2" type="ORF">JOC47_000446</name>
</gene>
<dbReference type="EMBL" id="JAFBDQ010000002">
    <property type="protein sequence ID" value="MBM7555621.1"/>
    <property type="molecule type" value="Genomic_DNA"/>
</dbReference>
<dbReference type="PROSITE" id="PS50006">
    <property type="entry name" value="FHA_DOMAIN"/>
    <property type="match status" value="1"/>
</dbReference>
<evidence type="ECO:0000313" key="2">
    <source>
        <dbReference type="EMBL" id="MBM7555621.1"/>
    </source>
</evidence>
<comment type="caution">
    <text evidence="2">The sequence shown here is derived from an EMBL/GenBank/DDBJ whole genome shotgun (WGS) entry which is preliminary data.</text>
</comment>
<accession>A0A939BR48</accession>
<dbReference type="SUPFAM" id="SSF49879">
    <property type="entry name" value="SMAD/FHA domain"/>
    <property type="match status" value="1"/>
</dbReference>